<evidence type="ECO:0000313" key="3">
    <source>
        <dbReference type="Proteomes" id="UP000290540"/>
    </source>
</evidence>
<feature type="region of interest" description="Disordered" evidence="1">
    <location>
        <begin position="280"/>
        <end position="310"/>
    </location>
</feature>
<feature type="compositionally biased region" description="Basic residues" evidence="1">
    <location>
        <begin position="294"/>
        <end position="310"/>
    </location>
</feature>
<protein>
    <submittedName>
        <fullName evidence="2">Uncharacterized protein</fullName>
    </submittedName>
</protein>
<comment type="caution">
    <text evidence="2">The sequence shown here is derived from an EMBL/GenBank/DDBJ whole genome shotgun (WGS) entry which is preliminary data.</text>
</comment>
<evidence type="ECO:0000256" key="1">
    <source>
        <dbReference type="SAM" id="MobiDB-lite"/>
    </source>
</evidence>
<accession>A0A4Q2V989</accession>
<sequence length="310" mass="34486">MALCISYVVSCPQTDYHESPNRQWLPSVSEAMQGTEPGPYTSRPTSRIQTGFSLSPPFALARRPLSKTQKLPSLQQLLSASSFPPRPHALPAFSDSPRPPFTSLPSLLSVSDCRQSPSAKAEIPPQHHHPEQQKTPEPHHPLSGVYAHPHPPFPPPAPVTYQPRQLRPGQMPLPTYPTSPTPGYAAQAQYDATISSSSRAILHCAETYSRIAREQHGAHIIPERLPTEWEVSDMLSNMELIKRSLEYVKGLVQTSIQNERTREGAKIKCLYKEEHRAPISGHAVQPSLDMTETKKRRARAARPGRFHSCS</sequence>
<evidence type="ECO:0000313" key="2">
    <source>
        <dbReference type="EMBL" id="RYC81368.1"/>
    </source>
</evidence>
<reference evidence="2 3" key="1">
    <citation type="submission" date="2016-12" db="EMBL/GenBank/DDBJ databases">
        <title>Draft genome sequence of Fusarium oxysporum causing rot on Narcissus.</title>
        <authorList>
            <person name="Armitage A.D."/>
            <person name="Taylor A."/>
            <person name="Clarkson J.P."/>
            <person name="Harrison R.J."/>
            <person name="Jackson A.C."/>
        </authorList>
    </citation>
    <scope>NUCLEOTIDE SEQUENCE [LARGE SCALE GENOMIC DNA]</scope>
    <source>
        <strain evidence="2 3">N139</strain>
    </source>
</reference>
<name>A0A4Q2V989_FUSOX</name>
<feature type="compositionally biased region" description="Pro residues" evidence="1">
    <location>
        <begin position="149"/>
        <end position="158"/>
    </location>
</feature>
<feature type="compositionally biased region" description="Polar residues" evidence="1">
    <location>
        <begin position="103"/>
        <end position="118"/>
    </location>
</feature>
<dbReference type="Proteomes" id="UP000290540">
    <property type="component" value="Unassembled WGS sequence"/>
</dbReference>
<dbReference type="EMBL" id="MQTW01000251">
    <property type="protein sequence ID" value="RYC81368.1"/>
    <property type="molecule type" value="Genomic_DNA"/>
</dbReference>
<organism evidence="2 3">
    <name type="scientific">Fusarium oxysporum f. sp. narcissi</name>
    <dbReference type="NCBI Taxonomy" id="451672"/>
    <lineage>
        <taxon>Eukaryota</taxon>
        <taxon>Fungi</taxon>
        <taxon>Dikarya</taxon>
        <taxon>Ascomycota</taxon>
        <taxon>Pezizomycotina</taxon>
        <taxon>Sordariomycetes</taxon>
        <taxon>Hypocreomycetidae</taxon>
        <taxon>Hypocreales</taxon>
        <taxon>Nectriaceae</taxon>
        <taxon>Fusarium</taxon>
        <taxon>Fusarium oxysporum species complex</taxon>
    </lineage>
</organism>
<feature type="compositionally biased region" description="Basic and acidic residues" evidence="1">
    <location>
        <begin position="128"/>
        <end position="140"/>
    </location>
</feature>
<gene>
    <name evidence="2" type="ORF">BFJ63_vAg15738</name>
</gene>
<feature type="region of interest" description="Disordered" evidence="1">
    <location>
        <begin position="88"/>
        <end position="182"/>
    </location>
</feature>
<dbReference type="AlphaFoldDB" id="A0A4Q2V989"/>
<proteinExistence type="predicted"/>